<feature type="domain" description="PsrA tetracyclin repressor-like C-terminal" evidence="1">
    <location>
        <begin position="8"/>
        <end position="114"/>
    </location>
</feature>
<dbReference type="InterPro" id="IPR041586">
    <property type="entry name" value="PsrA_TetR_C"/>
</dbReference>
<accession>A0ABW0NW47</accession>
<dbReference type="Pfam" id="PF17939">
    <property type="entry name" value="TetR_C_30"/>
    <property type="match status" value="1"/>
</dbReference>
<name>A0ABW0NW47_9MICO</name>
<dbReference type="RefSeq" id="WP_386741202.1">
    <property type="nucleotide sequence ID" value="NZ_JBHSMG010000005.1"/>
</dbReference>
<dbReference type="InterPro" id="IPR036271">
    <property type="entry name" value="Tet_transcr_reg_TetR-rel_C_sf"/>
</dbReference>
<dbReference type="Gene3D" id="1.10.357.10">
    <property type="entry name" value="Tetracycline Repressor, domain 2"/>
    <property type="match status" value="1"/>
</dbReference>
<evidence type="ECO:0000259" key="1">
    <source>
        <dbReference type="Pfam" id="PF17939"/>
    </source>
</evidence>
<protein>
    <recommendedName>
        <fullName evidence="1">PsrA tetracyclin repressor-like C-terminal domain-containing protein</fullName>
    </recommendedName>
</protein>
<gene>
    <name evidence="2" type="ORF">ACFPJ4_14680</name>
</gene>
<keyword evidence="3" id="KW-1185">Reference proteome</keyword>
<evidence type="ECO:0000313" key="2">
    <source>
        <dbReference type="EMBL" id="MFC5503492.1"/>
    </source>
</evidence>
<organism evidence="2 3">
    <name type="scientific">Lysinimonas soli</name>
    <dbReference type="NCBI Taxonomy" id="1074233"/>
    <lineage>
        <taxon>Bacteria</taxon>
        <taxon>Bacillati</taxon>
        <taxon>Actinomycetota</taxon>
        <taxon>Actinomycetes</taxon>
        <taxon>Micrococcales</taxon>
        <taxon>Microbacteriaceae</taxon>
        <taxon>Lysinimonas</taxon>
    </lineage>
</organism>
<dbReference type="SUPFAM" id="SSF48498">
    <property type="entry name" value="Tetracyclin repressor-like, C-terminal domain"/>
    <property type="match status" value="1"/>
</dbReference>
<comment type="caution">
    <text evidence="2">The sequence shown here is derived from an EMBL/GenBank/DDBJ whole genome shotgun (WGS) entry which is preliminary data.</text>
</comment>
<dbReference type="Proteomes" id="UP001596039">
    <property type="component" value="Unassembled WGS sequence"/>
</dbReference>
<evidence type="ECO:0000313" key="3">
    <source>
        <dbReference type="Proteomes" id="UP001596039"/>
    </source>
</evidence>
<dbReference type="EMBL" id="JBHSMG010000005">
    <property type="protein sequence ID" value="MFC5503492.1"/>
    <property type="molecule type" value="Genomic_DNA"/>
</dbReference>
<sequence length="121" mass="13338">MVRAIVTAFVDPVLDLHESEDGYASAQLILREVTDPSSGTRPEIRALFEPIAEGFTQAIRAALPHKPARFHEWAYLFSVGALTMSAFDDRVGAAPSAARRTDKRDALKRYLVAALRDAEPE</sequence>
<reference evidence="3" key="1">
    <citation type="journal article" date="2019" name="Int. J. Syst. Evol. Microbiol.">
        <title>The Global Catalogue of Microorganisms (GCM) 10K type strain sequencing project: providing services to taxonomists for standard genome sequencing and annotation.</title>
        <authorList>
            <consortium name="The Broad Institute Genomics Platform"/>
            <consortium name="The Broad Institute Genome Sequencing Center for Infectious Disease"/>
            <person name="Wu L."/>
            <person name="Ma J."/>
        </authorList>
    </citation>
    <scope>NUCLEOTIDE SEQUENCE [LARGE SCALE GENOMIC DNA]</scope>
    <source>
        <strain evidence="3">CGMCC 4.6997</strain>
    </source>
</reference>
<proteinExistence type="predicted"/>